<name>A0A1G4ETX1_BACMY</name>
<dbReference type="EMBL" id="FMAK01000062">
    <property type="protein sequence ID" value="SCB71394.1"/>
    <property type="molecule type" value="Genomic_DNA"/>
</dbReference>
<proteinExistence type="predicted"/>
<accession>A0A1G4ETX1</accession>
<reference evidence="1 2" key="1">
    <citation type="submission" date="2016-08" db="EMBL/GenBank/DDBJ databases">
        <authorList>
            <person name="Seilhamer J.J."/>
        </authorList>
    </citation>
    <scope>NUCLEOTIDE SEQUENCE [LARGE SCALE GENOMIC DNA]</scope>
    <source>
        <strain evidence="1 2">SDA_GO95</strain>
    </source>
</reference>
<gene>
    <name evidence="1" type="ORF">BWGO95_05623</name>
</gene>
<organism evidence="1 2">
    <name type="scientific">Bacillus mycoides</name>
    <dbReference type="NCBI Taxonomy" id="1405"/>
    <lineage>
        <taxon>Bacteria</taxon>
        <taxon>Bacillati</taxon>
        <taxon>Bacillota</taxon>
        <taxon>Bacilli</taxon>
        <taxon>Bacillales</taxon>
        <taxon>Bacillaceae</taxon>
        <taxon>Bacillus</taxon>
        <taxon>Bacillus cereus group</taxon>
    </lineage>
</organism>
<dbReference type="AlphaFoldDB" id="A0A1G4ETX1"/>
<protein>
    <submittedName>
        <fullName evidence="1">Uncharacterized protein</fullName>
    </submittedName>
</protein>
<evidence type="ECO:0000313" key="2">
    <source>
        <dbReference type="Proteomes" id="UP000195696"/>
    </source>
</evidence>
<dbReference type="Proteomes" id="UP000195696">
    <property type="component" value="Unassembled WGS sequence"/>
</dbReference>
<sequence>MLSIYIKQKDLKNIKHNDDLMITTNENEIKRHEPGAIRSH</sequence>
<evidence type="ECO:0000313" key="1">
    <source>
        <dbReference type="EMBL" id="SCB71394.1"/>
    </source>
</evidence>